<feature type="compositionally biased region" description="Polar residues" evidence="1">
    <location>
        <begin position="10"/>
        <end position="20"/>
    </location>
</feature>
<reference evidence="3" key="1">
    <citation type="journal article" date="2020" name="Stud. Mycol.">
        <title>101 Dothideomycetes genomes: a test case for predicting lifestyles and emergence of pathogens.</title>
        <authorList>
            <person name="Haridas S."/>
            <person name="Albert R."/>
            <person name="Binder M."/>
            <person name="Bloem J."/>
            <person name="Labutti K."/>
            <person name="Salamov A."/>
            <person name="Andreopoulos B."/>
            <person name="Baker S."/>
            <person name="Barry K."/>
            <person name="Bills G."/>
            <person name="Bluhm B."/>
            <person name="Cannon C."/>
            <person name="Castanera R."/>
            <person name="Culley D."/>
            <person name="Daum C."/>
            <person name="Ezra D."/>
            <person name="Gonzalez J."/>
            <person name="Henrissat B."/>
            <person name="Kuo A."/>
            <person name="Liang C."/>
            <person name="Lipzen A."/>
            <person name="Lutzoni F."/>
            <person name="Magnuson J."/>
            <person name="Mondo S."/>
            <person name="Nolan M."/>
            <person name="Ohm R."/>
            <person name="Pangilinan J."/>
            <person name="Park H.-J."/>
            <person name="Ramirez L."/>
            <person name="Alfaro M."/>
            <person name="Sun H."/>
            <person name="Tritt A."/>
            <person name="Yoshinaga Y."/>
            <person name="Zwiers L.-H."/>
            <person name="Turgeon B."/>
            <person name="Goodwin S."/>
            <person name="Spatafora J."/>
            <person name="Crous P."/>
            <person name="Grigoriev I."/>
        </authorList>
    </citation>
    <scope>NUCLEOTIDE SEQUENCE</scope>
    <source>
        <strain evidence="3">CBS 116435</strain>
    </source>
</reference>
<evidence type="ECO:0000256" key="1">
    <source>
        <dbReference type="SAM" id="MobiDB-lite"/>
    </source>
</evidence>
<keyword evidence="2" id="KW-0812">Transmembrane</keyword>
<organism evidence="3 4">
    <name type="scientific">Polychaeton citri CBS 116435</name>
    <dbReference type="NCBI Taxonomy" id="1314669"/>
    <lineage>
        <taxon>Eukaryota</taxon>
        <taxon>Fungi</taxon>
        <taxon>Dikarya</taxon>
        <taxon>Ascomycota</taxon>
        <taxon>Pezizomycotina</taxon>
        <taxon>Dothideomycetes</taxon>
        <taxon>Dothideomycetidae</taxon>
        <taxon>Capnodiales</taxon>
        <taxon>Capnodiaceae</taxon>
        <taxon>Polychaeton</taxon>
    </lineage>
</organism>
<sequence length="337" mass="36613">MPFRNLSFPDGTSSSAPDPSTFASRLQSKFLDVMTWDPTSVWDKHLLQTDAERQKTSHGINWFVPQFSSNAVLSAGLNFSITNDLPLSPDTYVMSSGSTYTNISASNVLSSPKTPPDDKDTITIDTYFFQFAYVIVNLDEMTIALWQAKPTTGTNLVAAGGTCEDSVQSPGRKGSATNATSNGSNGSGSTSDNMVPPARSDEEVEGYLPSRTTASAAGGGVFGAAIVASMFLINFMRRRCRPRGRGAVDDAKLREVGMYRQISGYDRPDYFSRSTNILELGKTHELLEVPDSIQADIIARQTQPRESPSNSYSYSSRSHGSVNRTRKSLTNTTFETG</sequence>
<keyword evidence="2" id="KW-0472">Membrane</keyword>
<name>A0A9P4QA40_9PEZI</name>
<dbReference type="AlphaFoldDB" id="A0A9P4QA40"/>
<evidence type="ECO:0000256" key="2">
    <source>
        <dbReference type="SAM" id="Phobius"/>
    </source>
</evidence>
<keyword evidence="2" id="KW-1133">Transmembrane helix</keyword>
<feature type="compositionally biased region" description="Low complexity" evidence="1">
    <location>
        <begin position="307"/>
        <end position="321"/>
    </location>
</feature>
<gene>
    <name evidence="3" type="ORF">K431DRAFT_328025</name>
</gene>
<evidence type="ECO:0000313" key="3">
    <source>
        <dbReference type="EMBL" id="KAF2722003.1"/>
    </source>
</evidence>
<comment type="caution">
    <text evidence="3">The sequence shown here is derived from an EMBL/GenBank/DDBJ whole genome shotgun (WGS) entry which is preliminary data.</text>
</comment>
<feature type="region of interest" description="Disordered" evidence="1">
    <location>
        <begin position="301"/>
        <end position="337"/>
    </location>
</feature>
<dbReference type="EMBL" id="MU003786">
    <property type="protein sequence ID" value="KAF2722003.1"/>
    <property type="molecule type" value="Genomic_DNA"/>
</dbReference>
<dbReference type="OrthoDB" id="5361565at2759"/>
<accession>A0A9P4QA40</accession>
<feature type="region of interest" description="Disordered" evidence="1">
    <location>
        <begin position="1"/>
        <end position="20"/>
    </location>
</feature>
<proteinExistence type="predicted"/>
<keyword evidence="4" id="KW-1185">Reference proteome</keyword>
<feature type="compositionally biased region" description="Polar residues" evidence="1">
    <location>
        <begin position="328"/>
        <end position="337"/>
    </location>
</feature>
<dbReference type="Proteomes" id="UP000799441">
    <property type="component" value="Unassembled WGS sequence"/>
</dbReference>
<feature type="region of interest" description="Disordered" evidence="1">
    <location>
        <begin position="163"/>
        <end position="206"/>
    </location>
</feature>
<feature type="compositionally biased region" description="Low complexity" evidence="1">
    <location>
        <begin position="174"/>
        <end position="191"/>
    </location>
</feature>
<feature type="transmembrane region" description="Helical" evidence="2">
    <location>
        <begin position="216"/>
        <end position="235"/>
    </location>
</feature>
<evidence type="ECO:0000313" key="4">
    <source>
        <dbReference type="Proteomes" id="UP000799441"/>
    </source>
</evidence>
<protein>
    <submittedName>
        <fullName evidence="3">Uncharacterized protein</fullName>
    </submittedName>
</protein>